<proteinExistence type="predicted"/>
<name>A0ABW0X0G5_9ACTN</name>
<evidence type="ECO:0008006" key="4">
    <source>
        <dbReference type="Google" id="ProtNLM"/>
    </source>
</evidence>
<organism evidence="2 3">
    <name type="scientific">Kitasatospora misakiensis</name>
    <dbReference type="NCBI Taxonomy" id="67330"/>
    <lineage>
        <taxon>Bacteria</taxon>
        <taxon>Bacillati</taxon>
        <taxon>Actinomycetota</taxon>
        <taxon>Actinomycetes</taxon>
        <taxon>Kitasatosporales</taxon>
        <taxon>Streptomycetaceae</taxon>
        <taxon>Kitasatospora</taxon>
    </lineage>
</organism>
<gene>
    <name evidence="2" type="ORF">ACFP3U_06365</name>
</gene>
<evidence type="ECO:0000313" key="2">
    <source>
        <dbReference type="EMBL" id="MFC5662606.1"/>
    </source>
</evidence>
<accession>A0ABW0X0G5</accession>
<keyword evidence="1" id="KW-0472">Membrane</keyword>
<evidence type="ECO:0000256" key="1">
    <source>
        <dbReference type="SAM" id="Phobius"/>
    </source>
</evidence>
<reference evidence="3" key="1">
    <citation type="journal article" date="2019" name="Int. J. Syst. Evol. Microbiol.">
        <title>The Global Catalogue of Microorganisms (GCM) 10K type strain sequencing project: providing services to taxonomists for standard genome sequencing and annotation.</title>
        <authorList>
            <consortium name="The Broad Institute Genomics Platform"/>
            <consortium name="The Broad Institute Genome Sequencing Center for Infectious Disease"/>
            <person name="Wu L."/>
            <person name="Ma J."/>
        </authorList>
    </citation>
    <scope>NUCLEOTIDE SEQUENCE [LARGE SCALE GENOMIC DNA]</scope>
    <source>
        <strain evidence="3">CGMCC 4.1437</strain>
    </source>
</reference>
<sequence>MQYSISAAAFVAIIIVIRLRRRTESRSRGDEAFTVFCSIVLGVLIAGTAWGHAILQLVGVVTGATH</sequence>
<keyword evidence="3" id="KW-1185">Reference proteome</keyword>
<comment type="caution">
    <text evidence="2">The sequence shown here is derived from an EMBL/GenBank/DDBJ whole genome shotgun (WGS) entry which is preliminary data.</text>
</comment>
<feature type="transmembrane region" description="Helical" evidence="1">
    <location>
        <begin position="6"/>
        <end position="21"/>
    </location>
</feature>
<keyword evidence="1" id="KW-0812">Transmembrane</keyword>
<dbReference type="RefSeq" id="WP_380224221.1">
    <property type="nucleotide sequence ID" value="NZ_JBHSOF010000005.1"/>
</dbReference>
<evidence type="ECO:0000313" key="3">
    <source>
        <dbReference type="Proteomes" id="UP001595975"/>
    </source>
</evidence>
<dbReference type="Proteomes" id="UP001595975">
    <property type="component" value="Unassembled WGS sequence"/>
</dbReference>
<protein>
    <recommendedName>
        <fullName evidence="4">DUF2970 domain-containing protein</fullName>
    </recommendedName>
</protein>
<dbReference type="EMBL" id="JBHSOF010000005">
    <property type="protein sequence ID" value="MFC5662606.1"/>
    <property type="molecule type" value="Genomic_DNA"/>
</dbReference>
<feature type="transmembrane region" description="Helical" evidence="1">
    <location>
        <begin position="33"/>
        <end position="55"/>
    </location>
</feature>
<keyword evidence="1" id="KW-1133">Transmembrane helix</keyword>